<evidence type="ECO:0000313" key="2">
    <source>
        <dbReference type="EMBL" id="MQM14578.1"/>
    </source>
</evidence>
<protein>
    <recommendedName>
        <fullName evidence="1">PORR domain-containing protein</fullName>
    </recommendedName>
</protein>
<dbReference type="GO" id="GO:0003723">
    <property type="term" value="F:RNA binding"/>
    <property type="evidence" value="ECO:0007669"/>
    <property type="project" value="InterPro"/>
</dbReference>
<dbReference type="Pfam" id="PF11955">
    <property type="entry name" value="PORR"/>
    <property type="match status" value="1"/>
</dbReference>
<dbReference type="PANTHER" id="PTHR31476">
    <property type="entry name" value="PROTEIN WHAT'S THIS FACTOR 1 HOMOLOG, CHLOROPLASTIC"/>
    <property type="match status" value="1"/>
</dbReference>
<name>A0A843X3Z5_COLES</name>
<dbReference type="EMBL" id="NMUH01006148">
    <property type="protein sequence ID" value="MQM14578.1"/>
    <property type="molecule type" value="Genomic_DNA"/>
</dbReference>
<dbReference type="Proteomes" id="UP000652761">
    <property type="component" value="Unassembled WGS sequence"/>
</dbReference>
<keyword evidence="3" id="KW-1185">Reference proteome</keyword>
<sequence>MHGHGGRGSVLYHAPPTSRQTALFSVFFHGHRLRAILFVQHAVPMSSASGGRRPKKRVYHRVPDLDNVMDLQKKPALILCLRDLILARKERSILLRDLEKEVGFVKKWDFVSLIQRQSSIFRVSGGGAARAPIAVDLTERAEMVSREEAEARELMEPILVKKLRKLLMMSMDCQVPLGKVDLIGVELGLPRDYRRCLIPKYPSFFSVRGINGVDYLCLESWDSSLVTTAREERFGLGGAELPPKKLPRDGNYPGPFSFRLLYPPGFRPNKGYVEEVVKWQKMAFPSPYLNARSFEPRTPQARKRAVAVLHELLSLTMEKRLTSDKLDAFHNEYQLPSFYHRPLCMAATLWMNQFITDVQIHSTFIAKILGYKVKNYDSDLTDQLQKDGSQIGEIELNIAFHYEVEEA</sequence>
<proteinExistence type="predicted"/>
<organism evidence="2 3">
    <name type="scientific">Colocasia esculenta</name>
    <name type="common">Wild taro</name>
    <name type="synonym">Arum esculentum</name>
    <dbReference type="NCBI Taxonomy" id="4460"/>
    <lineage>
        <taxon>Eukaryota</taxon>
        <taxon>Viridiplantae</taxon>
        <taxon>Streptophyta</taxon>
        <taxon>Embryophyta</taxon>
        <taxon>Tracheophyta</taxon>
        <taxon>Spermatophyta</taxon>
        <taxon>Magnoliopsida</taxon>
        <taxon>Liliopsida</taxon>
        <taxon>Araceae</taxon>
        <taxon>Aroideae</taxon>
        <taxon>Colocasieae</taxon>
        <taxon>Colocasia</taxon>
    </lineage>
</organism>
<dbReference type="AlphaFoldDB" id="A0A843X3Z5"/>
<comment type="caution">
    <text evidence="2">The sequence shown here is derived from an EMBL/GenBank/DDBJ whole genome shotgun (WGS) entry which is preliminary data.</text>
</comment>
<dbReference type="InterPro" id="IPR045040">
    <property type="entry name" value="PORR_fam"/>
</dbReference>
<reference evidence="2" key="1">
    <citation type="submission" date="2017-07" db="EMBL/GenBank/DDBJ databases">
        <title>Taro Niue Genome Assembly and Annotation.</title>
        <authorList>
            <person name="Atibalentja N."/>
            <person name="Keating K."/>
            <person name="Fields C.J."/>
        </authorList>
    </citation>
    <scope>NUCLEOTIDE SEQUENCE</scope>
    <source>
        <strain evidence="2">Niue_2</strain>
        <tissue evidence="2">Leaf</tissue>
    </source>
</reference>
<evidence type="ECO:0000313" key="3">
    <source>
        <dbReference type="Proteomes" id="UP000652761"/>
    </source>
</evidence>
<feature type="domain" description="PORR" evidence="1">
    <location>
        <begin position="60"/>
        <end position="342"/>
    </location>
</feature>
<dbReference type="OrthoDB" id="1676166at2759"/>
<gene>
    <name evidence="2" type="ORF">Taro_047512</name>
</gene>
<dbReference type="PANTHER" id="PTHR31476:SF11">
    <property type="entry name" value="UBIQUITIN CARBOXYL-TERMINAL HYDROLASE FAMILY PROTEIN"/>
    <property type="match status" value="1"/>
</dbReference>
<evidence type="ECO:0000259" key="1">
    <source>
        <dbReference type="Pfam" id="PF11955"/>
    </source>
</evidence>
<dbReference type="InterPro" id="IPR021099">
    <property type="entry name" value="PORR_domain"/>
</dbReference>
<accession>A0A843X3Z5</accession>